<dbReference type="InterPro" id="IPR001789">
    <property type="entry name" value="Sig_transdc_resp-reg_receiver"/>
</dbReference>
<keyword evidence="7" id="KW-1185">Reference proteome</keyword>
<sequence length="415" mass="44683">MMALAADPFKLDYALRQRVMTPASRRRTGRAGAGSGRLDPLRRCVLAIRAVDLPPVPQVVRLAQAPDVGMAASKESWSTALYWRLPYDRSKKEAGPGESPRVFSVLEGDCMSQTVLVADDSRTIRKVVQMALKASTYDVVGVGSAREAVEAAQQRPSVILLDYYMPDGSGYDVCRALKNNAATSAIPVIMLGGAYKSFDAQMARDCGASQVVMKPFKTDDLIKAIDQAVSQPAEAPALPPAPVAAPQPPQTPARPFAQPDATPMPPAAPQRQPMNTGSQPRIPSATPPRTPSGSQPRIPSGSQPRIATPDVNASSRQPSPATTPMPGAASGSGVSPLPMGRAEIENFIREEVKNAVRDELPGLLRNVMGEVFQQKVLPKLLQHSDDKIQETLDAQLSERISRQVRMELERLLSEE</sequence>
<evidence type="ECO:0000256" key="4">
    <source>
        <dbReference type="SAM" id="MobiDB-lite"/>
    </source>
</evidence>
<dbReference type="InterPro" id="IPR050595">
    <property type="entry name" value="Bact_response_regulator"/>
</dbReference>
<evidence type="ECO:0000313" key="6">
    <source>
        <dbReference type="EMBL" id="RVU47862.1"/>
    </source>
</evidence>
<dbReference type="EMBL" id="SADD01000001">
    <property type="protein sequence ID" value="RVU47862.1"/>
    <property type="molecule type" value="Genomic_DNA"/>
</dbReference>
<dbReference type="Gene3D" id="3.40.50.2300">
    <property type="match status" value="1"/>
</dbReference>
<keyword evidence="2" id="KW-0902">Two-component regulatory system</keyword>
<dbReference type="InterPro" id="IPR011006">
    <property type="entry name" value="CheY-like_superfamily"/>
</dbReference>
<protein>
    <submittedName>
        <fullName evidence="6">Response regulator</fullName>
    </submittedName>
</protein>
<feature type="domain" description="Response regulatory" evidence="5">
    <location>
        <begin position="114"/>
        <end position="229"/>
    </location>
</feature>
<feature type="compositionally biased region" description="Polar residues" evidence="4">
    <location>
        <begin position="291"/>
        <end position="322"/>
    </location>
</feature>
<dbReference type="Proteomes" id="UP000282926">
    <property type="component" value="Unassembled WGS sequence"/>
</dbReference>
<dbReference type="SMART" id="SM00448">
    <property type="entry name" value="REC"/>
    <property type="match status" value="1"/>
</dbReference>
<comment type="caution">
    <text evidence="6">The sequence shown here is derived from an EMBL/GenBank/DDBJ whole genome shotgun (WGS) entry which is preliminary data.</text>
</comment>
<proteinExistence type="predicted"/>
<dbReference type="PANTHER" id="PTHR44591">
    <property type="entry name" value="STRESS RESPONSE REGULATOR PROTEIN 1"/>
    <property type="match status" value="1"/>
</dbReference>
<feature type="modified residue" description="4-aspartylphosphate" evidence="3">
    <location>
        <position position="162"/>
    </location>
</feature>
<dbReference type="PROSITE" id="PS50110">
    <property type="entry name" value="RESPONSE_REGULATORY"/>
    <property type="match status" value="1"/>
</dbReference>
<evidence type="ECO:0000256" key="1">
    <source>
        <dbReference type="ARBA" id="ARBA00022553"/>
    </source>
</evidence>
<gene>
    <name evidence="6" type="ORF">EA187_00045</name>
</gene>
<feature type="region of interest" description="Disordered" evidence="4">
    <location>
        <begin position="232"/>
        <end position="336"/>
    </location>
</feature>
<keyword evidence="1 3" id="KW-0597">Phosphoprotein</keyword>
<evidence type="ECO:0000313" key="7">
    <source>
        <dbReference type="Proteomes" id="UP000282926"/>
    </source>
</evidence>
<feature type="compositionally biased region" description="Pro residues" evidence="4">
    <location>
        <begin position="237"/>
        <end position="252"/>
    </location>
</feature>
<evidence type="ECO:0000256" key="3">
    <source>
        <dbReference type="PROSITE-ProRule" id="PRU00169"/>
    </source>
</evidence>
<accession>A0ABY0CVH2</accession>
<reference evidence="6 7" key="1">
    <citation type="submission" date="2019-01" db="EMBL/GenBank/DDBJ databases">
        <title>Lujinxingia litoralis gen. nov., sp. nov. and Lujinxingia sediminis gen. nov., sp. nov., new members in the order Bradymonadales, isolated from coastal sediment.</title>
        <authorList>
            <person name="Li C.-M."/>
        </authorList>
    </citation>
    <scope>NUCLEOTIDE SEQUENCE [LARGE SCALE GENOMIC DNA]</scope>
    <source>
        <strain evidence="6 7">SEH01</strain>
    </source>
</reference>
<dbReference type="SUPFAM" id="SSF52172">
    <property type="entry name" value="CheY-like"/>
    <property type="match status" value="1"/>
</dbReference>
<name>A0ABY0CVH2_9DELT</name>
<organism evidence="6 7">
    <name type="scientific">Lujinxingia sediminis</name>
    <dbReference type="NCBI Taxonomy" id="2480984"/>
    <lineage>
        <taxon>Bacteria</taxon>
        <taxon>Deltaproteobacteria</taxon>
        <taxon>Bradymonadales</taxon>
        <taxon>Lujinxingiaceae</taxon>
        <taxon>Lujinxingia</taxon>
    </lineage>
</organism>
<dbReference type="Pfam" id="PF00072">
    <property type="entry name" value="Response_reg"/>
    <property type="match status" value="1"/>
</dbReference>
<dbReference type="PANTHER" id="PTHR44591:SF14">
    <property type="entry name" value="PROTEIN PILG"/>
    <property type="match status" value="1"/>
</dbReference>
<evidence type="ECO:0000259" key="5">
    <source>
        <dbReference type="PROSITE" id="PS50110"/>
    </source>
</evidence>
<evidence type="ECO:0000256" key="2">
    <source>
        <dbReference type="ARBA" id="ARBA00023012"/>
    </source>
</evidence>